<evidence type="ECO:0000256" key="1">
    <source>
        <dbReference type="ARBA" id="ARBA00004903"/>
    </source>
</evidence>
<dbReference type="PANTHER" id="PTHR48069">
    <property type="entry name" value="DIHYDROFOLATE REDUCTASE"/>
    <property type="match status" value="1"/>
</dbReference>
<evidence type="ECO:0000256" key="2">
    <source>
        <dbReference type="ARBA" id="ARBA00009539"/>
    </source>
</evidence>
<dbReference type="GO" id="GO:0046654">
    <property type="term" value="P:tetrahydrofolate biosynthetic process"/>
    <property type="evidence" value="ECO:0007669"/>
    <property type="project" value="UniProtKB-UniPathway"/>
</dbReference>
<evidence type="ECO:0000256" key="6">
    <source>
        <dbReference type="ARBA" id="ARBA00023002"/>
    </source>
</evidence>
<dbReference type="PROSITE" id="PS51330">
    <property type="entry name" value="DHFR_2"/>
    <property type="match status" value="1"/>
</dbReference>
<keyword evidence="5 8" id="KW-0521">NADP</keyword>
<evidence type="ECO:0000256" key="4">
    <source>
        <dbReference type="ARBA" id="ARBA00022563"/>
    </source>
</evidence>
<evidence type="ECO:0000256" key="9">
    <source>
        <dbReference type="RuleBase" id="RU004474"/>
    </source>
</evidence>
<dbReference type="InterPro" id="IPR017925">
    <property type="entry name" value="DHFR_CS"/>
</dbReference>
<dbReference type="InterPro" id="IPR012259">
    <property type="entry name" value="DHFR"/>
</dbReference>
<dbReference type="EC" id="1.5.1.3" evidence="3 8"/>
<keyword evidence="12" id="KW-1185">Reference proteome</keyword>
<dbReference type="CDD" id="cd00209">
    <property type="entry name" value="DHFR"/>
    <property type="match status" value="1"/>
</dbReference>
<dbReference type="GO" id="GO:0006730">
    <property type="term" value="P:one-carbon metabolic process"/>
    <property type="evidence" value="ECO:0007669"/>
    <property type="project" value="UniProtKB-KW"/>
</dbReference>
<evidence type="ECO:0000259" key="10">
    <source>
        <dbReference type="PROSITE" id="PS51330"/>
    </source>
</evidence>
<dbReference type="GO" id="GO:0005829">
    <property type="term" value="C:cytosol"/>
    <property type="evidence" value="ECO:0007669"/>
    <property type="project" value="TreeGrafter"/>
</dbReference>
<evidence type="ECO:0000256" key="3">
    <source>
        <dbReference type="ARBA" id="ARBA00012856"/>
    </source>
</evidence>
<dbReference type="GO" id="GO:0046452">
    <property type="term" value="P:dihydrofolate metabolic process"/>
    <property type="evidence" value="ECO:0007669"/>
    <property type="project" value="TreeGrafter"/>
</dbReference>
<evidence type="ECO:0000256" key="7">
    <source>
        <dbReference type="ARBA" id="ARBA00025067"/>
    </source>
</evidence>
<dbReference type="InterPro" id="IPR024072">
    <property type="entry name" value="DHFR-like_dom_sf"/>
</dbReference>
<reference evidence="12" key="1">
    <citation type="submission" date="2017-05" db="EMBL/GenBank/DDBJ databases">
        <title>Complete and WGS of Bordetella genogroups.</title>
        <authorList>
            <person name="Spilker T."/>
            <person name="Lipuma J."/>
        </authorList>
    </citation>
    <scope>NUCLEOTIDE SEQUENCE [LARGE SCALE GENOMIC DNA]</scope>
    <source>
        <strain evidence="12">AU16122</strain>
    </source>
</reference>
<dbReference type="OrthoDB" id="9804315at2"/>
<evidence type="ECO:0000256" key="5">
    <source>
        <dbReference type="ARBA" id="ARBA00022857"/>
    </source>
</evidence>
<comment type="caution">
    <text evidence="11">The sequence shown here is derived from an EMBL/GenBank/DDBJ whole genome shotgun (WGS) entry which is preliminary data.</text>
</comment>
<dbReference type="FunFam" id="3.40.430.10:FF:000001">
    <property type="entry name" value="Dihydrofolate reductase"/>
    <property type="match status" value="1"/>
</dbReference>
<dbReference type="GO" id="GO:0046655">
    <property type="term" value="P:folic acid metabolic process"/>
    <property type="evidence" value="ECO:0007669"/>
    <property type="project" value="TreeGrafter"/>
</dbReference>
<dbReference type="SUPFAM" id="SSF53597">
    <property type="entry name" value="Dihydrofolate reductase-like"/>
    <property type="match status" value="1"/>
</dbReference>
<comment type="similarity">
    <text evidence="2 8 9">Belongs to the dihydrofolate reductase family.</text>
</comment>
<dbReference type="RefSeq" id="WP_094851396.1">
    <property type="nucleotide sequence ID" value="NZ_NEVM01000001.1"/>
</dbReference>
<dbReference type="GO" id="GO:0004146">
    <property type="term" value="F:dihydrofolate reductase activity"/>
    <property type="evidence" value="ECO:0007669"/>
    <property type="project" value="UniProtKB-EC"/>
</dbReference>
<dbReference type="UniPathway" id="UPA00077">
    <property type="reaction ID" value="UER00158"/>
</dbReference>
<dbReference type="Gene3D" id="3.40.430.10">
    <property type="entry name" value="Dihydrofolate Reductase, subunit A"/>
    <property type="match status" value="1"/>
</dbReference>
<dbReference type="Proteomes" id="UP000216020">
    <property type="component" value="Unassembled WGS sequence"/>
</dbReference>
<dbReference type="PRINTS" id="PR00070">
    <property type="entry name" value="DHFR"/>
</dbReference>
<keyword evidence="4 8" id="KW-0554">One-carbon metabolism</keyword>
<proteinExistence type="inferred from homology"/>
<dbReference type="GO" id="GO:0070401">
    <property type="term" value="F:NADP+ binding"/>
    <property type="evidence" value="ECO:0007669"/>
    <property type="project" value="UniProtKB-ARBA"/>
</dbReference>
<keyword evidence="6 8" id="KW-0560">Oxidoreductase</keyword>
<feature type="domain" description="DHFR" evidence="10">
    <location>
        <begin position="18"/>
        <end position="174"/>
    </location>
</feature>
<dbReference type="Pfam" id="PF00186">
    <property type="entry name" value="DHFR_1"/>
    <property type="match status" value="1"/>
</dbReference>
<accession>A0A261SIM4</accession>
<comment type="pathway">
    <text evidence="1 8">Cofactor biosynthesis; tetrahydrofolate biosynthesis; 5,6,7,8-tetrahydrofolate from 7,8-dihydrofolate: step 1/1.</text>
</comment>
<dbReference type="EMBL" id="NEVM01000001">
    <property type="protein sequence ID" value="OZI37289.1"/>
    <property type="molecule type" value="Genomic_DNA"/>
</dbReference>
<protein>
    <recommendedName>
        <fullName evidence="3 8">Dihydrofolate reductase</fullName>
        <ecNumber evidence="3 8">1.5.1.3</ecNumber>
    </recommendedName>
</protein>
<dbReference type="PANTHER" id="PTHR48069:SF3">
    <property type="entry name" value="DIHYDROFOLATE REDUCTASE"/>
    <property type="match status" value="1"/>
</dbReference>
<comment type="function">
    <text evidence="7 8">Key enzyme in folate metabolism. Catalyzes an essential reaction for de novo glycine and purine synthesis, and for DNA precursor synthesis.</text>
</comment>
<evidence type="ECO:0000313" key="12">
    <source>
        <dbReference type="Proteomes" id="UP000216020"/>
    </source>
</evidence>
<comment type="catalytic activity">
    <reaction evidence="8">
        <text>(6S)-5,6,7,8-tetrahydrofolate + NADP(+) = 7,8-dihydrofolate + NADPH + H(+)</text>
        <dbReference type="Rhea" id="RHEA:15009"/>
        <dbReference type="ChEBI" id="CHEBI:15378"/>
        <dbReference type="ChEBI" id="CHEBI:57451"/>
        <dbReference type="ChEBI" id="CHEBI:57453"/>
        <dbReference type="ChEBI" id="CHEBI:57783"/>
        <dbReference type="ChEBI" id="CHEBI:58349"/>
        <dbReference type="EC" id="1.5.1.3"/>
    </reaction>
</comment>
<sequence length="177" mass="19044">MKEANPAGADGHAAPAPVLTLVVAYARNRVIGRDNALPWKLPGDLAHFKRTTLGHPIVMGRKTWESLGRPLPGRRNIVISRDPAYAAAGAEVVGSLPAALAACAQAPQVCVIGGAQIYAAALPLARRIVATEVRADVEGDAWFPPLPADEWREVSRQAQPDENGYAYDFVEYERQAR</sequence>
<dbReference type="InterPro" id="IPR001796">
    <property type="entry name" value="DHFR_dom"/>
</dbReference>
<evidence type="ECO:0000313" key="11">
    <source>
        <dbReference type="EMBL" id="OZI37289.1"/>
    </source>
</evidence>
<dbReference type="PIRSF" id="PIRSF000194">
    <property type="entry name" value="DHFR"/>
    <property type="match status" value="1"/>
</dbReference>
<name>A0A261SIM4_9BORD</name>
<dbReference type="AlphaFoldDB" id="A0A261SIM4"/>
<organism evidence="11 12">
    <name type="scientific">Bordetella genomosp. 10</name>
    <dbReference type="NCBI Taxonomy" id="1416804"/>
    <lineage>
        <taxon>Bacteria</taxon>
        <taxon>Pseudomonadati</taxon>
        <taxon>Pseudomonadota</taxon>
        <taxon>Betaproteobacteria</taxon>
        <taxon>Burkholderiales</taxon>
        <taxon>Alcaligenaceae</taxon>
        <taxon>Bordetella</taxon>
    </lineage>
</organism>
<dbReference type="PROSITE" id="PS00075">
    <property type="entry name" value="DHFR_1"/>
    <property type="match status" value="1"/>
</dbReference>
<evidence type="ECO:0000256" key="8">
    <source>
        <dbReference type="PIRNR" id="PIRNR000194"/>
    </source>
</evidence>
<gene>
    <name evidence="11" type="ORF">CAL29_02365</name>
</gene>